<name>A0A3B6VA78_BRAHW</name>
<feature type="signal peptide" evidence="1">
    <location>
        <begin position="1"/>
        <end position="20"/>
    </location>
</feature>
<sequence length="47" mass="5216">MLYMKKIIFLLIFISAVSFAAQKRSPLMDALEKRDTKTAIALINSGG</sequence>
<evidence type="ECO:0000256" key="1">
    <source>
        <dbReference type="SAM" id="SignalP"/>
    </source>
</evidence>
<proteinExistence type="predicted"/>
<dbReference type="KEGG" id="bhy:BHWA1_01057"/>
<gene>
    <name evidence="2" type="ordered locus">BHWA1_01057</name>
</gene>
<evidence type="ECO:0000313" key="2">
    <source>
        <dbReference type="EMBL" id="ACN83540.1"/>
    </source>
</evidence>
<dbReference type="STRING" id="565034.BHWA1_01057"/>
<organism evidence="2 3">
    <name type="scientific">Brachyspira hyodysenteriae (strain ATCC 49526 / WA1)</name>
    <dbReference type="NCBI Taxonomy" id="565034"/>
    <lineage>
        <taxon>Bacteria</taxon>
        <taxon>Pseudomonadati</taxon>
        <taxon>Spirochaetota</taxon>
        <taxon>Spirochaetia</taxon>
        <taxon>Brachyspirales</taxon>
        <taxon>Brachyspiraceae</taxon>
        <taxon>Brachyspira</taxon>
    </lineage>
</organism>
<evidence type="ECO:0008006" key="4">
    <source>
        <dbReference type="Google" id="ProtNLM"/>
    </source>
</evidence>
<dbReference type="AlphaFoldDB" id="A0A3B6VA78"/>
<reference evidence="2 3" key="1">
    <citation type="journal article" date="2009" name="PLoS ONE">
        <title>Genome sequence of the pathogenic intestinal spirochete Brachyspira hyodysenteriae reveals adaptations to its lifestyle in the porcine large intestine.</title>
        <authorList>
            <person name="Bellgard M.I."/>
            <person name="Wanchanthuek P."/>
            <person name="La T."/>
            <person name="Ryan K."/>
            <person name="Moolhuijzen P."/>
            <person name="Albertyn Z."/>
            <person name="Shaban B."/>
            <person name="Motro Y."/>
            <person name="Dunn D.S."/>
            <person name="Schibeci D."/>
            <person name="Hunter A."/>
            <person name="Barrero R."/>
            <person name="Phillips N.D."/>
            <person name="Hampson D.J."/>
        </authorList>
    </citation>
    <scope>NUCLEOTIDE SEQUENCE [LARGE SCALE GENOMIC DNA]</scope>
    <source>
        <strain evidence="3">ATCC 49526 / WA1</strain>
    </source>
</reference>
<keyword evidence="3" id="KW-1185">Reference proteome</keyword>
<feature type="chain" id="PRO_5017393771" description="Ankyrin repeat-containing protein" evidence="1">
    <location>
        <begin position="21"/>
        <end position="47"/>
    </location>
</feature>
<keyword evidence="1" id="KW-0732">Signal</keyword>
<evidence type="ECO:0000313" key="3">
    <source>
        <dbReference type="Proteomes" id="UP000001803"/>
    </source>
</evidence>
<protein>
    <recommendedName>
        <fullName evidence="4">Ankyrin repeat-containing protein</fullName>
    </recommendedName>
</protein>
<dbReference type="EMBL" id="CP001357">
    <property type="protein sequence ID" value="ACN83540.1"/>
    <property type="molecule type" value="Genomic_DNA"/>
</dbReference>
<dbReference type="Proteomes" id="UP000001803">
    <property type="component" value="Chromosome"/>
</dbReference>
<accession>A0A3B6VA78</accession>